<keyword evidence="1" id="KW-1133">Transmembrane helix</keyword>
<feature type="transmembrane region" description="Helical" evidence="1">
    <location>
        <begin position="125"/>
        <end position="149"/>
    </location>
</feature>
<keyword evidence="1" id="KW-0472">Membrane</keyword>
<name>A0AAW0QTN3_9PEZI</name>
<dbReference type="EMBL" id="JAQQWP010000008">
    <property type="protein sequence ID" value="KAK8106516.1"/>
    <property type="molecule type" value="Genomic_DNA"/>
</dbReference>
<gene>
    <name evidence="2" type="ORF">PG999_009875</name>
</gene>
<feature type="transmembrane region" description="Helical" evidence="1">
    <location>
        <begin position="90"/>
        <end position="113"/>
    </location>
</feature>
<feature type="transmembrane region" description="Helical" evidence="1">
    <location>
        <begin position="20"/>
        <end position="44"/>
    </location>
</feature>
<protein>
    <submittedName>
        <fullName evidence="2">Uncharacterized protein</fullName>
    </submittedName>
</protein>
<evidence type="ECO:0000256" key="1">
    <source>
        <dbReference type="SAM" id="Phobius"/>
    </source>
</evidence>
<feature type="transmembrane region" description="Helical" evidence="1">
    <location>
        <begin position="65"/>
        <end position="84"/>
    </location>
</feature>
<evidence type="ECO:0000313" key="3">
    <source>
        <dbReference type="Proteomes" id="UP001392437"/>
    </source>
</evidence>
<feature type="transmembrane region" description="Helical" evidence="1">
    <location>
        <begin position="253"/>
        <end position="274"/>
    </location>
</feature>
<accession>A0AAW0QTN3</accession>
<keyword evidence="1" id="KW-0812">Transmembrane</keyword>
<proteinExistence type="predicted"/>
<dbReference type="AlphaFoldDB" id="A0AAW0QTN3"/>
<reference evidence="2 3" key="1">
    <citation type="submission" date="2023-01" db="EMBL/GenBank/DDBJ databases">
        <title>Analysis of 21 Apiospora genomes using comparative genomics revels a genus with tremendous synthesis potential of carbohydrate active enzymes and secondary metabolites.</title>
        <authorList>
            <person name="Sorensen T."/>
        </authorList>
    </citation>
    <scope>NUCLEOTIDE SEQUENCE [LARGE SCALE GENOMIC DNA]</scope>
    <source>
        <strain evidence="2 3">CBS 117206</strain>
    </source>
</reference>
<sequence>MAVNPCESEPLEVPSDGSVAGIGVLLSFMITAFIAVIVSSSLIVQEQFFKNARPSLMRRRLLNSYSDQQIMTGIAVQVVGLLKMDSMVPYHFFIVWMLSMLSMAVHNMTLLALVQDFRRDWVLRWLRQFLMFVNMALSCTFGVIVLRVVDMGLTRSGLPVSCALGGTLPPGAKQNDVAISFIGTIAVIVANVVIFGFATWYLQSRRQRFYRIIQLVGQALMIASAVGVCARVITLASAFGGRPNIVLHDDAEGQWMFGSFVSLGLLLLPLIFLVEIYRGEVKVAPPLQDAVKLRG</sequence>
<dbReference type="InterPro" id="IPR053018">
    <property type="entry name" value="Elsinochrome_Biosynth-Asso"/>
</dbReference>
<comment type="caution">
    <text evidence="2">The sequence shown here is derived from an EMBL/GenBank/DDBJ whole genome shotgun (WGS) entry which is preliminary data.</text>
</comment>
<feature type="transmembrane region" description="Helical" evidence="1">
    <location>
        <begin position="209"/>
        <end position="233"/>
    </location>
</feature>
<dbReference type="Proteomes" id="UP001392437">
    <property type="component" value="Unassembled WGS sequence"/>
</dbReference>
<dbReference type="PANTHER" id="PTHR37577:SF1">
    <property type="entry name" value="INTEGRAL MEMBRANE PROTEIN"/>
    <property type="match status" value="1"/>
</dbReference>
<dbReference type="PANTHER" id="PTHR37577">
    <property type="entry name" value="INTEGRAL MEMBRANE PROTEIN"/>
    <property type="match status" value="1"/>
</dbReference>
<evidence type="ECO:0000313" key="2">
    <source>
        <dbReference type="EMBL" id="KAK8106516.1"/>
    </source>
</evidence>
<keyword evidence="3" id="KW-1185">Reference proteome</keyword>
<organism evidence="2 3">
    <name type="scientific">Apiospora kogelbergensis</name>
    <dbReference type="NCBI Taxonomy" id="1337665"/>
    <lineage>
        <taxon>Eukaryota</taxon>
        <taxon>Fungi</taxon>
        <taxon>Dikarya</taxon>
        <taxon>Ascomycota</taxon>
        <taxon>Pezizomycotina</taxon>
        <taxon>Sordariomycetes</taxon>
        <taxon>Xylariomycetidae</taxon>
        <taxon>Amphisphaeriales</taxon>
        <taxon>Apiosporaceae</taxon>
        <taxon>Apiospora</taxon>
    </lineage>
</organism>
<feature type="transmembrane region" description="Helical" evidence="1">
    <location>
        <begin position="177"/>
        <end position="202"/>
    </location>
</feature>